<sequence>MDEVSAAGKKDHVFVSYWRKAGGGSLSVSIALHVALLVAAYFIVDTISPPEAKVDFVPGGGSKAAAQASQERTHQVQQKKFNKMQQSMPMKRIVVESSSATISLPDLPLEDIDLPDTSSMMGGAMGGGGFGSAGVGLGSGNGIGSGAMKGFAGMTFFGKIGGDGIPGSFYDLKQDRKRQPLTYGRGNQAETFREYAGHINKVAARRFGASVLDGYYKASQEVNFTYLLVPTDTLATEGPKCFGAEKEVQPSGWFVHYTGNVVAPDNGEWRFVGFFDDLLIVYINGKPVLDGSWNPMVERSGRNGDVDDIRQEFRGPSIAGDRTAYVGRWIKFSGSTRIDIVVGETPGGKVGGLLMVEKKGATYERRADGTPILPLFSAVALDAGEKKGLMENAFAKRVQVDPNMPVFEVKKSVFR</sequence>
<evidence type="ECO:0000256" key="1">
    <source>
        <dbReference type="SAM" id="Phobius"/>
    </source>
</evidence>
<evidence type="ECO:0008006" key="4">
    <source>
        <dbReference type="Google" id="ProtNLM"/>
    </source>
</evidence>
<feature type="transmembrane region" description="Helical" evidence="1">
    <location>
        <begin position="21"/>
        <end position="44"/>
    </location>
</feature>
<dbReference type="OrthoDB" id="179213at2"/>
<evidence type="ECO:0000313" key="3">
    <source>
        <dbReference type="Proteomes" id="UP000306196"/>
    </source>
</evidence>
<reference evidence="2 3" key="1">
    <citation type="submission" date="2019-05" db="EMBL/GenBank/DDBJ databases">
        <title>Verrucobacter flavum gen. nov., sp. nov. a new member of the family Verrucomicrobiaceae.</title>
        <authorList>
            <person name="Szuroczki S."/>
            <person name="Abbaszade G."/>
            <person name="Szabo A."/>
            <person name="Felfoldi T."/>
            <person name="Schumann P."/>
            <person name="Boka K."/>
            <person name="Keki Z."/>
            <person name="Toumi M."/>
            <person name="Toth E."/>
        </authorList>
    </citation>
    <scope>NUCLEOTIDE SEQUENCE [LARGE SCALE GENOMIC DNA]</scope>
    <source>
        <strain evidence="2 3">MG-N-17</strain>
    </source>
</reference>
<organism evidence="2 3">
    <name type="scientific">Phragmitibacter flavus</name>
    <dbReference type="NCBI Taxonomy" id="2576071"/>
    <lineage>
        <taxon>Bacteria</taxon>
        <taxon>Pseudomonadati</taxon>
        <taxon>Verrucomicrobiota</taxon>
        <taxon>Verrucomicrobiia</taxon>
        <taxon>Verrucomicrobiales</taxon>
        <taxon>Verrucomicrobiaceae</taxon>
        <taxon>Phragmitibacter</taxon>
    </lineage>
</organism>
<keyword evidence="1" id="KW-0812">Transmembrane</keyword>
<keyword evidence="3" id="KW-1185">Reference proteome</keyword>
<name>A0A5R8K8K8_9BACT</name>
<proteinExistence type="predicted"/>
<protein>
    <recommendedName>
        <fullName evidence="4">PA14 domain-containing protein</fullName>
    </recommendedName>
</protein>
<keyword evidence="1" id="KW-0472">Membrane</keyword>
<evidence type="ECO:0000313" key="2">
    <source>
        <dbReference type="EMBL" id="TLD68674.1"/>
    </source>
</evidence>
<comment type="caution">
    <text evidence="2">The sequence shown here is derived from an EMBL/GenBank/DDBJ whole genome shotgun (WGS) entry which is preliminary data.</text>
</comment>
<dbReference type="EMBL" id="VAUV01000021">
    <property type="protein sequence ID" value="TLD68674.1"/>
    <property type="molecule type" value="Genomic_DNA"/>
</dbReference>
<keyword evidence="1" id="KW-1133">Transmembrane helix</keyword>
<dbReference type="AlphaFoldDB" id="A0A5R8K8K8"/>
<dbReference type="Proteomes" id="UP000306196">
    <property type="component" value="Unassembled WGS sequence"/>
</dbReference>
<accession>A0A5R8K8K8</accession>
<gene>
    <name evidence="2" type="ORF">FEM03_21565</name>
</gene>